<dbReference type="EMBL" id="BAABLD010000007">
    <property type="protein sequence ID" value="GAA5163325.1"/>
    <property type="molecule type" value="Genomic_DNA"/>
</dbReference>
<accession>A0ABP9QKM5</accession>
<protein>
    <recommendedName>
        <fullName evidence="3">DUF3619 family protein</fullName>
    </recommendedName>
</protein>
<evidence type="ECO:0008006" key="3">
    <source>
        <dbReference type="Google" id="ProtNLM"/>
    </source>
</evidence>
<proteinExistence type="predicted"/>
<name>A0ABP9QKM5_9RHOO</name>
<dbReference type="Pfam" id="PF12279">
    <property type="entry name" value="DUF3619"/>
    <property type="match status" value="1"/>
</dbReference>
<reference evidence="2" key="1">
    <citation type="journal article" date="2019" name="Int. J. Syst. Evol. Microbiol.">
        <title>The Global Catalogue of Microorganisms (GCM) 10K type strain sequencing project: providing services to taxonomists for standard genome sequencing and annotation.</title>
        <authorList>
            <consortium name="The Broad Institute Genomics Platform"/>
            <consortium name="The Broad Institute Genome Sequencing Center for Infectious Disease"/>
            <person name="Wu L."/>
            <person name="Ma J."/>
        </authorList>
    </citation>
    <scope>NUCLEOTIDE SEQUENCE [LARGE SCALE GENOMIC DNA]</scope>
    <source>
        <strain evidence="2">JCM 18715</strain>
    </source>
</reference>
<evidence type="ECO:0000313" key="1">
    <source>
        <dbReference type="EMBL" id="GAA5163325.1"/>
    </source>
</evidence>
<gene>
    <name evidence="1" type="ORF">GCM10025770_15320</name>
</gene>
<dbReference type="Proteomes" id="UP001500547">
    <property type="component" value="Unassembled WGS sequence"/>
</dbReference>
<comment type="caution">
    <text evidence="1">The sequence shown here is derived from an EMBL/GenBank/DDBJ whole genome shotgun (WGS) entry which is preliminary data.</text>
</comment>
<dbReference type="RefSeq" id="WP_345532299.1">
    <property type="nucleotide sequence ID" value="NZ_BAABLD010000007.1"/>
</dbReference>
<sequence>MSNYRDHHETEEQAFALKLRNRLNAGAATLPADTAARLFEARQAALDSHSRRASGLSIVSFGRSVLSLGGDALRPMSAALLLVAALLGTDYITSSLQLDEVEEVDSALLADDLPINAYLDRGFDTWLSVSNSSAER</sequence>
<keyword evidence="2" id="KW-1185">Reference proteome</keyword>
<dbReference type="InterPro" id="IPR022064">
    <property type="entry name" value="DUF3619"/>
</dbReference>
<organism evidence="1 2">
    <name type="scientific">Viridibacterium curvum</name>
    <dbReference type="NCBI Taxonomy" id="1101404"/>
    <lineage>
        <taxon>Bacteria</taxon>
        <taxon>Pseudomonadati</taxon>
        <taxon>Pseudomonadota</taxon>
        <taxon>Betaproteobacteria</taxon>
        <taxon>Rhodocyclales</taxon>
        <taxon>Rhodocyclaceae</taxon>
        <taxon>Viridibacterium</taxon>
    </lineage>
</organism>
<evidence type="ECO:0000313" key="2">
    <source>
        <dbReference type="Proteomes" id="UP001500547"/>
    </source>
</evidence>